<accession>A0ABR0PE87</accession>
<evidence type="ECO:0000256" key="1">
    <source>
        <dbReference type="SAM" id="MobiDB-lite"/>
    </source>
</evidence>
<protein>
    <submittedName>
        <fullName evidence="2">Uncharacterized protein</fullName>
    </submittedName>
</protein>
<name>A0ABR0PE87_GOSAR</name>
<feature type="region of interest" description="Disordered" evidence="1">
    <location>
        <begin position="143"/>
        <end position="175"/>
    </location>
</feature>
<feature type="compositionally biased region" description="Acidic residues" evidence="1">
    <location>
        <begin position="143"/>
        <end position="156"/>
    </location>
</feature>
<gene>
    <name evidence="2" type="ORF">PVK06_024557</name>
</gene>
<dbReference type="Proteomes" id="UP001358586">
    <property type="component" value="Chromosome 7"/>
</dbReference>
<evidence type="ECO:0000313" key="3">
    <source>
        <dbReference type="Proteomes" id="UP001358586"/>
    </source>
</evidence>
<comment type="caution">
    <text evidence="2">The sequence shown here is derived from an EMBL/GenBank/DDBJ whole genome shotgun (WGS) entry which is preliminary data.</text>
</comment>
<sequence length="202" mass="23122">MKRRHFDASLLIQSRSVSKLNLHDRVLHLILTWKLRPIKKHVKLLNIDYWWLNYFKSNRCPDLTLILFNYITKAIGRGMNTNITLPHGTYLSYIFRQLGISTHGDTPVSSNQPICYGALHHARYLFDAASNIWMKHDQRRDSDDDDIDTAFDDISEPEPISPLPSSSHADQPSSEVNSAILNTVHSLSTTPKVLEKMLTLVS</sequence>
<reference evidence="2 3" key="1">
    <citation type="submission" date="2023-03" db="EMBL/GenBank/DDBJ databases">
        <title>WGS of Gossypium arboreum.</title>
        <authorList>
            <person name="Yu D."/>
        </authorList>
    </citation>
    <scope>NUCLEOTIDE SEQUENCE [LARGE SCALE GENOMIC DNA]</scope>
    <source>
        <tissue evidence="2">Leaf</tissue>
    </source>
</reference>
<organism evidence="2 3">
    <name type="scientific">Gossypium arboreum</name>
    <name type="common">Tree cotton</name>
    <name type="synonym">Gossypium nanking</name>
    <dbReference type="NCBI Taxonomy" id="29729"/>
    <lineage>
        <taxon>Eukaryota</taxon>
        <taxon>Viridiplantae</taxon>
        <taxon>Streptophyta</taxon>
        <taxon>Embryophyta</taxon>
        <taxon>Tracheophyta</taxon>
        <taxon>Spermatophyta</taxon>
        <taxon>Magnoliopsida</taxon>
        <taxon>eudicotyledons</taxon>
        <taxon>Gunneridae</taxon>
        <taxon>Pentapetalae</taxon>
        <taxon>rosids</taxon>
        <taxon>malvids</taxon>
        <taxon>Malvales</taxon>
        <taxon>Malvaceae</taxon>
        <taxon>Malvoideae</taxon>
        <taxon>Gossypium</taxon>
    </lineage>
</organism>
<evidence type="ECO:0000313" key="2">
    <source>
        <dbReference type="EMBL" id="KAK5819549.1"/>
    </source>
</evidence>
<dbReference type="EMBL" id="JARKNE010000007">
    <property type="protein sequence ID" value="KAK5819549.1"/>
    <property type="molecule type" value="Genomic_DNA"/>
</dbReference>
<proteinExistence type="predicted"/>
<keyword evidence="3" id="KW-1185">Reference proteome</keyword>